<dbReference type="GeneID" id="19341833"/>
<dbReference type="CDD" id="cd09917">
    <property type="entry name" value="F-box_SF"/>
    <property type="match status" value="1"/>
</dbReference>
<keyword evidence="2" id="KW-1185">Reference proteome</keyword>
<dbReference type="Proteomes" id="UP000016932">
    <property type="component" value="Unassembled WGS sequence"/>
</dbReference>
<proteinExistence type="predicted"/>
<reference evidence="1 2" key="1">
    <citation type="journal article" date="2012" name="PLoS Pathog.">
        <title>Diverse lifestyles and strategies of plant pathogenesis encoded in the genomes of eighteen Dothideomycetes fungi.</title>
        <authorList>
            <person name="Ohm R.A."/>
            <person name="Feau N."/>
            <person name="Henrissat B."/>
            <person name="Schoch C.L."/>
            <person name="Horwitz B.A."/>
            <person name="Barry K.W."/>
            <person name="Condon B.J."/>
            <person name="Copeland A.C."/>
            <person name="Dhillon B."/>
            <person name="Glaser F."/>
            <person name="Hesse C.N."/>
            <person name="Kosti I."/>
            <person name="LaButti K."/>
            <person name="Lindquist E.A."/>
            <person name="Lucas S."/>
            <person name="Salamov A.A."/>
            <person name="Bradshaw R.E."/>
            <person name="Ciuffetti L."/>
            <person name="Hamelin R.C."/>
            <person name="Kema G.H.J."/>
            <person name="Lawrence C."/>
            <person name="Scott J.A."/>
            <person name="Spatafora J.W."/>
            <person name="Turgeon B.G."/>
            <person name="de Wit P.J.G.M."/>
            <person name="Zhong S."/>
            <person name="Goodwin S.B."/>
            <person name="Grigoriev I.V."/>
        </authorList>
    </citation>
    <scope>NUCLEOTIDE SEQUENCE [LARGE SCALE GENOMIC DNA]</scope>
    <source>
        <strain evidence="1 2">CIRAD86</strain>
    </source>
</reference>
<gene>
    <name evidence="1" type="ORF">MYCFIDRAFT_81458</name>
</gene>
<organism evidence="1 2">
    <name type="scientific">Pseudocercospora fijiensis (strain CIRAD86)</name>
    <name type="common">Black leaf streak disease fungus</name>
    <name type="synonym">Mycosphaerella fijiensis</name>
    <dbReference type="NCBI Taxonomy" id="383855"/>
    <lineage>
        <taxon>Eukaryota</taxon>
        <taxon>Fungi</taxon>
        <taxon>Dikarya</taxon>
        <taxon>Ascomycota</taxon>
        <taxon>Pezizomycotina</taxon>
        <taxon>Dothideomycetes</taxon>
        <taxon>Dothideomycetidae</taxon>
        <taxon>Mycosphaerellales</taxon>
        <taxon>Mycosphaerellaceae</taxon>
        <taxon>Pseudocercospora</taxon>
    </lineage>
</organism>
<sequence>MAAATAVFGTAELSEMILLHLPMRDLLRVQRVDKDINAVISGSKALRRKLFFESAPGGPLTHFLNRNGTISSYSSGERAIYKKRVRNLPEGMEEAMKFDEMWHKGKDAPGVPVPVELNPVFAYAMREVERAMMAGNFTQASLPSSWRRPEASWRRMKMTQPSTEFTLFIQYWSVRVSKTVATLPVRPDTDLGQLVDTIYERPYIDSIKKSVKSFIKRKTLRDIHFVPAFSYLWDLARWKS</sequence>
<dbReference type="InterPro" id="IPR036047">
    <property type="entry name" value="F-box-like_dom_sf"/>
</dbReference>
<dbReference type="OrthoDB" id="3635859at2759"/>
<accession>M3A9T9</accession>
<dbReference type="HOGENOM" id="CLU_1156839_0_0_1"/>
<dbReference type="RefSeq" id="XP_007928593.1">
    <property type="nucleotide sequence ID" value="XM_007930402.1"/>
</dbReference>
<dbReference type="AlphaFoldDB" id="M3A9T9"/>
<dbReference type="EMBL" id="KB446560">
    <property type="protein sequence ID" value="EME81396.1"/>
    <property type="molecule type" value="Genomic_DNA"/>
</dbReference>
<dbReference type="eggNOG" id="ENOG502RHG8">
    <property type="taxonomic scope" value="Eukaryota"/>
</dbReference>
<name>M3A9T9_PSEFD</name>
<protein>
    <recommendedName>
        <fullName evidence="3">F-box domain-containing protein</fullName>
    </recommendedName>
</protein>
<evidence type="ECO:0008006" key="3">
    <source>
        <dbReference type="Google" id="ProtNLM"/>
    </source>
</evidence>
<evidence type="ECO:0000313" key="2">
    <source>
        <dbReference type="Proteomes" id="UP000016932"/>
    </source>
</evidence>
<dbReference type="SUPFAM" id="SSF81383">
    <property type="entry name" value="F-box domain"/>
    <property type="match status" value="1"/>
</dbReference>
<dbReference type="VEuPathDB" id="FungiDB:MYCFIDRAFT_81458"/>
<evidence type="ECO:0000313" key="1">
    <source>
        <dbReference type="EMBL" id="EME81396.1"/>
    </source>
</evidence>
<dbReference type="KEGG" id="pfj:MYCFIDRAFT_81458"/>